<feature type="transmembrane region" description="Helical" evidence="1">
    <location>
        <begin position="12"/>
        <end position="31"/>
    </location>
</feature>
<organism evidence="2 3">
    <name type="scientific">Ancylostoma duodenale</name>
    <dbReference type="NCBI Taxonomy" id="51022"/>
    <lineage>
        <taxon>Eukaryota</taxon>
        <taxon>Metazoa</taxon>
        <taxon>Ecdysozoa</taxon>
        <taxon>Nematoda</taxon>
        <taxon>Chromadorea</taxon>
        <taxon>Rhabditida</taxon>
        <taxon>Rhabditina</taxon>
        <taxon>Rhabditomorpha</taxon>
        <taxon>Strongyloidea</taxon>
        <taxon>Ancylostomatidae</taxon>
        <taxon>Ancylostomatinae</taxon>
        <taxon>Ancylostoma</taxon>
    </lineage>
</organism>
<dbReference type="AlphaFoldDB" id="A0A0C2C6Y4"/>
<dbReference type="EMBL" id="KN744717">
    <property type="protein sequence ID" value="KIH52043.1"/>
    <property type="molecule type" value="Genomic_DNA"/>
</dbReference>
<dbReference type="Proteomes" id="UP000054047">
    <property type="component" value="Unassembled WGS sequence"/>
</dbReference>
<accession>A0A0C2C6Y4</accession>
<evidence type="ECO:0000313" key="2">
    <source>
        <dbReference type="EMBL" id="KIH52043.1"/>
    </source>
</evidence>
<name>A0A0C2C6Y4_9BILA</name>
<gene>
    <name evidence="2" type="ORF">ANCDUO_17862</name>
</gene>
<keyword evidence="1" id="KW-0812">Transmembrane</keyword>
<evidence type="ECO:0000256" key="1">
    <source>
        <dbReference type="SAM" id="Phobius"/>
    </source>
</evidence>
<keyword evidence="1" id="KW-1133">Transmembrane helix</keyword>
<keyword evidence="1" id="KW-0472">Membrane</keyword>
<feature type="transmembrane region" description="Helical" evidence="1">
    <location>
        <begin position="81"/>
        <end position="102"/>
    </location>
</feature>
<reference evidence="2 3" key="1">
    <citation type="submission" date="2013-12" db="EMBL/GenBank/DDBJ databases">
        <title>Draft genome of the parsitic nematode Ancylostoma duodenale.</title>
        <authorList>
            <person name="Mitreva M."/>
        </authorList>
    </citation>
    <scope>NUCLEOTIDE SEQUENCE [LARGE SCALE GENOMIC DNA]</scope>
    <source>
        <strain evidence="2 3">Zhejiang</strain>
    </source>
</reference>
<sequence>MSGPPDPDRTAYGVVICVSGAACILLLYMALFGRRMRRTAIRWHVMNCSWWGILHLVSLLVSNFGNKYLGNPQSRDPGELVHYRLIVFQRTVFTFVDMWLLFPYALIPDIMYGPSFGMTSVQFVFKFLYDWIKDSGLLEGGGGWSYFLMLVLRKPR</sequence>
<keyword evidence="3" id="KW-1185">Reference proteome</keyword>
<dbReference type="OrthoDB" id="5848162at2759"/>
<feature type="transmembrane region" description="Helical" evidence="1">
    <location>
        <begin position="135"/>
        <end position="152"/>
    </location>
</feature>
<evidence type="ECO:0000313" key="3">
    <source>
        <dbReference type="Proteomes" id="UP000054047"/>
    </source>
</evidence>
<protein>
    <submittedName>
        <fullName evidence="2">Uncharacterized protein</fullName>
    </submittedName>
</protein>
<proteinExistence type="predicted"/>